<dbReference type="HOGENOM" id="CLU_778021_0_0_5"/>
<dbReference type="InterPro" id="IPR011852">
    <property type="entry name" value="TRAP_TAXI"/>
</dbReference>
<dbReference type="PANTHER" id="PTHR42941:SF1">
    <property type="entry name" value="SLL1037 PROTEIN"/>
    <property type="match status" value="1"/>
</dbReference>
<evidence type="ECO:0000313" key="2">
    <source>
        <dbReference type="EMBL" id="EAQ13870.1"/>
    </source>
</evidence>
<dbReference type="Gene3D" id="3.40.190.10">
    <property type="entry name" value="Periplasmic binding protein-like II"/>
    <property type="match status" value="2"/>
</dbReference>
<comment type="caution">
    <text evidence="2">The sequence shown here is derived from an EMBL/GenBank/DDBJ whole genome shotgun (WGS) entry which is preliminary data.</text>
</comment>
<keyword evidence="1" id="KW-0732">Signal</keyword>
<keyword evidence="3" id="KW-1185">Reference proteome</keyword>
<dbReference type="Proteomes" id="UP000002931">
    <property type="component" value="Unassembled WGS sequence"/>
</dbReference>
<dbReference type="STRING" id="314271.RB2654_12394"/>
<dbReference type="PANTHER" id="PTHR42941">
    <property type="entry name" value="SLL1037 PROTEIN"/>
    <property type="match status" value="1"/>
</dbReference>
<evidence type="ECO:0000313" key="3">
    <source>
        <dbReference type="Proteomes" id="UP000002931"/>
    </source>
</evidence>
<proteinExistence type="predicted"/>
<dbReference type="RefSeq" id="WP_008332052.1">
    <property type="nucleotide sequence ID" value="NZ_CH902578.1"/>
</dbReference>
<gene>
    <name evidence="2" type="ORF">RB2654_12394</name>
</gene>
<name>A3VCK4_9RHOB</name>
<organism evidence="2 3">
    <name type="scientific">Maritimibacter alkaliphilus HTCC2654</name>
    <dbReference type="NCBI Taxonomy" id="314271"/>
    <lineage>
        <taxon>Bacteria</taxon>
        <taxon>Pseudomonadati</taxon>
        <taxon>Pseudomonadota</taxon>
        <taxon>Alphaproteobacteria</taxon>
        <taxon>Rhodobacterales</taxon>
        <taxon>Roseobacteraceae</taxon>
        <taxon>Maritimibacter</taxon>
    </lineage>
</organism>
<feature type="signal peptide" evidence="1">
    <location>
        <begin position="1"/>
        <end position="27"/>
    </location>
</feature>
<dbReference type="SUPFAM" id="SSF53850">
    <property type="entry name" value="Periplasmic binding protein-like II"/>
    <property type="match status" value="1"/>
</dbReference>
<sequence>MTSMICKTALAAVSAGSVLLAAGAAFAQANLTGETSSPGNSPHLMMIHLADVAARDGVANIQVQEGQTATNSIVNVAEGKSDMVTAPTVLHFLLEAGRGPFSAIGEDGAALAANVRAIAPYNAGAYGLITPVASGITSYEQLADKTVWNGPPRGAALTVGRQTILFGSGGYKDGEDYKGYQTNWGELPSVLVDGSADAVMVPITSPSDRVVTMLSTGDVNIISIPKDIWEGEAMQKFLSAPGNAPVEVAEADLGYGADQGVHLISEDGVFRSPGVPFATMVRADLDFETVKALTATYIASLDELKARAPYGKTVNFDVLDQKSTGFCGGLSLKYHPGAVAAWEEAGYDVPDCAEAE</sequence>
<evidence type="ECO:0008006" key="4">
    <source>
        <dbReference type="Google" id="ProtNLM"/>
    </source>
</evidence>
<accession>A3VCK4</accession>
<dbReference type="eggNOG" id="COG2358">
    <property type="taxonomic scope" value="Bacteria"/>
</dbReference>
<evidence type="ECO:0000256" key="1">
    <source>
        <dbReference type="SAM" id="SignalP"/>
    </source>
</evidence>
<feature type="chain" id="PRO_5002662113" description="C4-dicarboxylate ABC transporter substrate-binding protein" evidence="1">
    <location>
        <begin position="28"/>
        <end position="356"/>
    </location>
</feature>
<dbReference type="Pfam" id="PF16868">
    <property type="entry name" value="NMT1_3"/>
    <property type="match status" value="1"/>
</dbReference>
<reference evidence="2 3" key="1">
    <citation type="journal article" date="2010" name="J. Bacteriol.">
        <title>Genome sequences of Pelagibaca bermudensis HTCC2601T and Maritimibacter alkaliphilus HTCC2654T, the type strains of two marine Roseobacter genera.</title>
        <authorList>
            <person name="Thrash J.C."/>
            <person name="Cho J.C."/>
            <person name="Ferriera S."/>
            <person name="Johnson J."/>
            <person name="Vergin K.L."/>
            <person name="Giovannoni S.J."/>
        </authorList>
    </citation>
    <scope>NUCLEOTIDE SEQUENCE [LARGE SCALE GENOMIC DNA]</scope>
    <source>
        <strain evidence="2 3">HTCC2654</strain>
    </source>
</reference>
<protein>
    <recommendedName>
        <fullName evidence="4">C4-dicarboxylate ABC transporter substrate-binding protein</fullName>
    </recommendedName>
</protein>
<dbReference type="AlphaFoldDB" id="A3VCK4"/>
<dbReference type="EMBL" id="AAMT01000003">
    <property type="protein sequence ID" value="EAQ13870.1"/>
    <property type="molecule type" value="Genomic_DNA"/>
</dbReference>